<feature type="transmembrane region" description="Helical" evidence="1">
    <location>
        <begin position="111"/>
        <end position="140"/>
    </location>
</feature>
<feature type="transmembrane region" description="Helical" evidence="1">
    <location>
        <begin position="6"/>
        <end position="25"/>
    </location>
</feature>
<evidence type="ECO:0000256" key="1">
    <source>
        <dbReference type="SAM" id="Phobius"/>
    </source>
</evidence>
<reference evidence="2" key="1">
    <citation type="journal article" date="2014" name="Front. Microbiol.">
        <title>High frequency of phylogenetically diverse reductive dehalogenase-homologous genes in deep subseafloor sedimentary metagenomes.</title>
        <authorList>
            <person name="Kawai M."/>
            <person name="Futagami T."/>
            <person name="Toyoda A."/>
            <person name="Takaki Y."/>
            <person name="Nishi S."/>
            <person name="Hori S."/>
            <person name="Arai W."/>
            <person name="Tsubouchi T."/>
            <person name="Morono Y."/>
            <person name="Uchiyama I."/>
            <person name="Ito T."/>
            <person name="Fujiyama A."/>
            <person name="Inagaki F."/>
            <person name="Takami H."/>
        </authorList>
    </citation>
    <scope>NUCLEOTIDE SEQUENCE</scope>
    <source>
        <strain evidence="2">Expedition CK06-06</strain>
    </source>
</reference>
<feature type="non-terminal residue" evidence="2">
    <location>
        <position position="158"/>
    </location>
</feature>
<feature type="transmembrane region" description="Helical" evidence="1">
    <location>
        <begin position="68"/>
        <end position="90"/>
    </location>
</feature>
<keyword evidence="1" id="KW-1133">Transmembrane helix</keyword>
<name>X1L3L1_9ZZZZ</name>
<accession>X1L3L1</accession>
<gene>
    <name evidence="2" type="ORF">S03H2_56622</name>
</gene>
<keyword evidence="1" id="KW-0472">Membrane</keyword>
<organism evidence="2">
    <name type="scientific">marine sediment metagenome</name>
    <dbReference type="NCBI Taxonomy" id="412755"/>
    <lineage>
        <taxon>unclassified sequences</taxon>
        <taxon>metagenomes</taxon>
        <taxon>ecological metagenomes</taxon>
    </lineage>
</organism>
<dbReference type="EMBL" id="BARU01036242">
    <property type="protein sequence ID" value="GAH88783.1"/>
    <property type="molecule type" value="Genomic_DNA"/>
</dbReference>
<protein>
    <submittedName>
        <fullName evidence="2">Uncharacterized protein</fullName>
    </submittedName>
</protein>
<proteinExistence type="predicted"/>
<dbReference type="AlphaFoldDB" id="X1L3L1"/>
<evidence type="ECO:0000313" key="2">
    <source>
        <dbReference type="EMBL" id="GAH88783.1"/>
    </source>
</evidence>
<feature type="transmembrane region" description="Helical" evidence="1">
    <location>
        <begin position="37"/>
        <end position="56"/>
    </location>
</feature>
<comment type="caution">
    <text evidence="2">The sequence shown here is derived from an EMBL/GenBank/DDBJ whole genome shotgun (WGS) entry which is preliminary data.</text>
</comment>
<keyword evidence="1" id="KW-0812">Transmembrane</keyword>
<sequence>MALKVTETIALAMIGFQVTIILVALYEHGIKSEKLDIFKILYLLLLVVSIGIIINVKSQEATLHGTGFSLIGMIYITFFTLSLAFFQISINRDIYSKRELKISNKNQYYKIIRLLIKISSTFLIGVIFMFPFLLVFQLIFPISDLTTETVKFYSEFPN</sequence>